<keyword evidence="5 6" id="KW-0687">Ribonucleoprotein</keyword>
<dbReference type="Pfam" id="PF00177">
    <property type="entry name" value="Ribosomal_S7"/>
    <property type="match status" value="1"/>
</dbReference>
<dbReference type="CDD" id="cd14869">
    <property type="entry name" value="uS7_Bacteria"/>
    <property type="match status" value="1"/>
</dbReference>
<dbReference type="HAMAP" id="MF_00480_B">
    <property type="entry name" value="Ribosomal_uS7_B"/>
    <property type="match status" value="1"/>
</dbReference>
<dbReference type="GO" id="GO:0019843">
    <property type="term" value="F:rRNA binding"/>
    <property type="evidence" value="ECO:0007669"/>
    <property type="project" value="UniProtKB-UniRule"/>
</dbReference>
<organism evidence="9 10">
    <name type="scientific">Candidatus Kuenenbacteria bacterium HGW-Kuenenbacteria-1</name>
    <dbReference type="NCBI Taxonomy" id="2013812"/>
    <lineage>
        <taxon>Bacteria</taxon>
        <taxon>Candidatus Kueneniibacteriota</taxon>
    </lineage>
</organism>
<dbReference type="PROSITE" id="PS00052">
    <property type="entry name" value="RIBOSOMAL_S7"/>
    <property type="match status" value="1"/>
</dbReference>
<feature type="domain" description="Small ribosomal subunit protein uS7" evidence="8">
    <location>
        <begin position="5"/>
        <end position="158"/>
    </location>
</feature>
<dbReference type="PANTHER" id="PTHR11205">
    <property type="entry name" value="RIBOSOMAL PROTEIN S7"/>
    <property type="match status" value="1"/>
</dbReference>
<dbReference type="GO" id="GO:0000049">
    <property type="term" value="F:tRNA binding"/>
    <property type="evidence" value="ECO:0007669"/>
    <property type="project" value="UniProtKB-UniRule"/>
</dbReference>
<dbReference type="GO" id="GO:0003735">
    <property type="term" value="F:structural constituent of ribosome"/>
    <property type="evidence" value="ECO:0007669"/>
    <property type="project" value="InterPro"/>
</dbReference>
<dbReference type="InterPro" id="IPR005717">
    <property type="entry name" value="Ribosomal_uS7_bac/org-type"/>
</dbReference>
<evidence type="ECO:0000259" key="8">
    <source>
        <dbReference type="Pfam" id="PF00177"/>
    </source>
</evidence>
<dbReference type="SUPFAM" id="SSF47973">
    <property type="entry name" value="Ribosomal protein S7"/>
    <property type="match status" value="1"/>
</dbReference>
<evidence type="ECO:0000256" key="7">
    <source>
        <dbReference type="RuleBase" id="RU003619"/>
    </source>
</evidence>
<keyword evidence="4 6" id="KW-0689">Ribosomal protein</keyword>
<evidence type="ECO:0000313" key="9">
    <source>
        <dbReference type="EMBL" id="PKL72259.1"/>
    </source>
</evidence>
<dbReference type="AlphaFoldDB" id="A0A2N1UN86"/>
<comment type="similarity">
    <text evidence="1 6 7">Belongs to the universal ribosomal protein uS7 family.</text>
</comment>
<evidence type="ECO:0000256" key="1">
    <source>
        <dbReference type="ARBA" id="ARBA00007151"/>
    </source>
</evidence>
<dbReference type="EMBL" id="PGYQ01000010">
    <property type="protein sequence ID" value="PKL72259.1"/>
    <property type="molecule type" value="Genomic_DNA"/>
</dbReference>
<name>A0A2N1UN86_9BACT</name>
<evidence type="ECO:0000256" key="2">
    <source>
        <dbReference type="ARBA" id="ARBA00022730"/>
    </source>
</evidence>
<dbReference type="Proteomes" id="UP000233414">
    <property type="component" value="Unassembled WGS sequence"/>
</dbReference>
<dbReference type="FunFam" id="1.10.455.10:FF:000001">
    <property type="entry name" value="30S ribosomal protein S7"/>
    <property type="match status" value="1"/>
</dbReference>
<gene>
    <name evidence="6" type="primary">rpsG</name>
    <name evidence="9" type="ORF">CVV26_02400</name>
</gene>
<keyword evidence="6" id="KW-0820">tRNA-binding</keyword>
<comment type="caution">
    <text evidence="9">The sequence shown here is derived from an EMBL/GenBank/DDBJ whole genome shotgun (WGS) entry which is preliminary data.</text>
</comment>
<sequence>MRGKKVTPKKEILPDPKYNNIMVAKFINHIMRKGKKTTAQKIVYGCFDILKEKVNSSTDGEKKNINVLDVFDKAFKNIAPILEVRGRRIGGANYQVPTEVRGGRKITLGLRWLIQAARAKKGKSMKEKLVMEILDALNNTGSAIKKKEDVYRMAQANRAFAHFAKFNN</sequence>
<evidence type="ECO:0000313" key="10">
    <source>
        <dbReference type="Proteomes" id="UP000233414"/>
    </source>
</evidence>
<protein>
    <recommendedName>
        <fullName evidence="6">Small ribosomal subunit protein uS7</fullName>
    </recommendedName>
</protein>
<dbReference type="NCBIfam" id="TIGR01029">
    <property type="entry name" value="rpsG_bact"/>
    <property type="match status" value="1"/>
</dbReference>
<accession>A0A2N1UN86</accession>
<dbReference type="GO" id="GO:0006412">
    <property type="term" value="P:translation"/>
    <property type="evidence" value="ECO:0007669"/>
    <property type="project" value="UniProtKB-UniRule"/>
</dbReference>
<keyword evidence="2 6" id="KW-0699">rRNA-binding</keyword>
<keyword evidence="3 6" id="KW-0694">RNA-binding</keyword>
<reference evidence="9 10" key="1">
    <citation type="journal article" date="2017" name="ISME J.">
        <title>Potential for microbial H2 and metal transformations associated with novel bacteria and archaea in deep terrestrial subsurface sediments.</title>
        <authorList>
            <person name="Hernsdorf A.W."/>
            <person name="Amano Y."/>
            <person name="Miyakawa K."/>
            <person name="Ise K."/>
            <person name="Suzuki Y."/>
            <person name="Anantharaman K."/>
            <person name="Probst A."/>
            <person name="Burstein D."/>
            <person name="Thomas B.C."/>
            <person name="Banfield J.F."/>
        </authorList>
    </citation>
    <scope>NUCLEOTIDE SEQUENCE [LARGE SCALE GENOMIC DNA]</scope>
    <source>
        <strain evidence="9">HGW-Kuenenbacteria-1</strain>
    </source>
</reference>
<dbReference type="InterPro" id="IPR036823">
    <property type="entry name" value="Ribosomal_uS7_dom_sf"/>
</dbReference>
<comment type="subunit">
    <text evidence="6">Part of the 30S ribosomal subunit. Contacts proteins S9 and S11.</text>
</comment>
<comment type="function">
    <text evidence="6">One of the primary rRNA binding proteins, it binds directly to 16S rRNA where it nucleates assembly of the head domain of the 30S subunit. Is located at the subunit interface close to the decoding center, probably blocks exit of the E-site tRNA.</text>
</comment>
<dbReference type="PIRSF" id="PIRSF002122">
    <property type="entry name" value="RPS7p_RPS7a_RPS5e_RPS7o"/>
    <property type="match status" value="1"/>
</dbReference>
<dbReference type="InterPro" id="IPR020606">
    <property type="entry name" value="Ribosomal_uS7_CS"/>
</dbReference>
<proteinExistence type="inferred from homology"/>
<evidence type="ECO:0000256" key="5">
    <source>
        <dbReference type="ARBA" id="ARBA00023274"/>
    </source>
</evidence>
<evidence type="ECO:0000256" key="6">
    <source>
        <dbReference type="HAMAP-Rule" id="MF_00480"/>
    </source>
</evidence>
<evidence type="ECO:0000256" key="3">
    <source>
        <dbReference type="ARBA" id="ARBA00022884"/>
    </source>
</evidence>
<dbReference type="Gene3D" id="1.10.455.10">
    <property type="entry name" value="Ribosomal protein S7 domain"/>
    <property type="match status" value="1"/>
</dbReference>
<dbReference type="InterPro" id="IPR000235">
    <property type="entry name" value="Ribosomal_uS7"/>
</dbReference>
<dbReference type="InterPro" id="IPR023798">
    <property type="entry name" value="Ribosomal_uS7_dom"/>
</dbReference>
<dbReference type="GO" id="GO:0015935">
    <property type="term" value="C:small ribosomal subunit"/>
    <property type="evidence" value="ECO:0007669"/>
    <property type="project" value="InterPro"/>
</dbReference>
<evidence type="ECO:0000256" key="4">
    <source>
        <dbReference type="ARBA" id="ARBA00022980"/>
    </source>
</evidence>